<protein>
    <submittedName>
        <fullName evidence="2">Uncharacterized protein</fullName>
    </submittedName>
</protein>
<evidence type="ECO:0000256" key="1">
    <source>
        <dbReference type="SAM" id="MobiDB-lite"/>
    </source>
</evidence>
<proteinExistence type="predicted"/>
<evidence type="ECO:0000313" key="3">
    <source>
        <dbReference type="Proteomes" id="UP000299102"/>
    </source>
</evidence>
<accession>A0A4C1XIR2</accession>
<dbReference type="EMBL" id="BGZK01000840">
    <property type="protein sequence ID" value="GBP62384.1"/>
    <property type="molecule type" value="Genomic_DNA"/>
</dbReference>
<reference evidence="2 3" key="1">
    <citation type="journal article" date="2019" name="Commun. Biol.">
        <title>The bagworm genome reveals a unique fibroin gene that provides high tensile strength.</title>
        <authorList>
            <person name="Kono N."/>
            <person name="Nakamura H."/>
            <person name="Ohtoshi R."/>
            <person name="Tomita M."/>
            <person name="Numata K."/>
            <person name="Arakawa K."/>
        </authorList>
    </citation>
    <scope>NUCLEOTIDE SEQUENCE [LARGE SCALE GENOMIC DNA]</scope>
</reference>
<comment type="caution">
    <text evidence="2">The sequence shown here is derived from an EMBL/GenBank/DDBJ whole genome shotgun (WGS) entry which is preliminary data.</text>
</comment>
<evidence type="ECO:0000313" key="2">
    <source>
        <dbReference type="EMBL" id="GBP62384.1"/>
    </source>
</evidence>
<organism evidence="2 3">
    <name type="scientific">Eumeta variegata</name>
    <name type="common">Bagworm moth</name>
    <name type="synonym">Eumeta japonica</name>
    <dbReference type="NCBI Taxonomy" id="151549"/>
    <lineage>
        <taxon>Eukaryota</taxon>
        <taxon>Metazoa</taxon>
        <taxon>Ecdysozoa</taxon>
        <taxon>Arthropoda</taxon>
        <taxon>Hexapoda</taxon>
        <taxon>Insecta</taxon>
        <taxon>Pterygota</taxon>
        <taxon>Neoptera</taxon>
        <taxon>Endopterygota</taxon>
        <taxon>Lepidoptera</taxon>
        <taxon>Glossata</taxon>
        <taxon>Ditrysia</taxon>
        <taxon>Tineoidea</taxon>
        <taxon>Psychidae</taxon>
        <taxon>Oiketicinae</taxon>
        <taxon>Eumeta</taxon>
    </lineage>
</organism>
<dbReference type="Proteomes" id="UP000299102">
    <property type="component" value="Unassembled WGS sequence"/>
</dbReference>
<keyword evidence="3" id="KW-1185">Reference proteome</keyword>
<dbReference type="AlphaFoldDB" id="A0A4C1XIR2"/>
<feature type="region of interest" description="Disordered" evidence="1">
    <location>
        <begin position="146"/>
        <end position="173"/>
    </location>
</feature>
<sequence length="173" mass="20036">MTFFYAVMSYVHHHSQLPCVCVPPRPPARHRRRRAVCPSPRNRPTSMPFEIERRRRRAICAGVGVRRTREFYGNAVGILAVESLFDRTTFMNTMVCTGKCEKCTQGNFSTVRFFNAFYRWRLRCSVSESVNVHTTIRFFGAVCSHSPHPQRDRLTAQRSRNTPAGSPKQEKRL</sequence>
<gene>
    <name evidence="2" type="ORF">EVAR_47269_1</name>
</gene>
<name>A0A4C1XIR2_EUMVA</name>